<gene>
    <name evidence="1" type="ORF">CYMTET_33535</name>
</gene>
<name>A0AAE0FDH4_9CHLO</name>
<sequence length="124" mass="13888">MYLTRTKKEQVEKAELDMRVEACPRLKLGRPNWDEIIAAAVDKAESMTEAEQLEEGGKSPSVSERVIGVFFCGAAVIGQQIEAACYKSMREESMRQSNSAFGSSLVTPYGAFVKNRIIFRKENF</sequence>
<dbReference type="EMBL" id="LGRX02020578">
    <property type="protein sequence ID" value="KAK3257376.1"/>
    <property type="molecule type" value="Genomic_DNA"/>
</dbReference>
<evidence type="ECO:0000313" key="1">
    <source>
        <dbReference type="EMBL" id="KAK3257376.1"/>
    </source>
</evidence>
<accession>A0AAE0FDH4</accession>
<organism evidence="1 2">
    <name type="scientific">Cymbomonas tetramitiformis</name>
    <dbReference type="NCBI Taxonomy" id="36881"/>
    <lineage>
        <taxon>Eukaryota</taxon>
        <taxon>Viridiplantae</taxon>
        <taxon>Chlorophyta</taxon>
        <taxon>Pyramimonadophyceae</taxon>
        <taxon>Pyramimonadales</taxon>
        <taxon>Pyramimonadaceae</taxon>
        <taxon>Cymbomonas</taxon>
    </lineage>
</organism>
<proteinExistence type="predicted"/>
<dbReference type="Proteomes" id="UP001190700">
    <property type="component" value="Unassembled WGS sequence"/>
</dbReference>
<comment type="caution">
    <text evidence="1">The sequence shown here is derived from an EMBL/GenBank/DDBJ whole genome shotgun (WGS) entry which is preliminary data.</text>
</comment>
<dbReference type="InterPro" id="IPR039261">
    <property type="entry name" value="FNR_nucleotide-bd"/>
</dbReference>
<protein>
    <submittedName>
        <fullName evidence="1">Uncharacterized protein</fullName>
    </submittedName>
</protein>
<dbReference type="AlphaFoldDB" id="A0AAE0FDH4"/>
<evidence type="ECO:0000313" key="2">
    <source>
        <dbReference type="Proteomes" id="UP001190700"/>
    </source>
</evidence>
<dbReference type="Gene3D" id="3.40.50.80">
    <property type="entry name" value="Nucleotide-binding domain of ferredoxin-NADP reductase (FNR) module"/>
    <property type="match status" value="1"/>
</dbReference>
<keyword evidence="2" id="KW-1185">Reference proteome</keyword>
<reference evidence="1 2" key="1">
    <citation type="journal article" date="2015" name="Genome Biol. Evol.">
        <title>Comparative Genomics of a Bacterivorous Green Alga Reveals Evolutionary Causalities and Consequences of Phago-Mixotrophic Mode of Nutrition.</title>
        <authorList>
            <person name="Burns J.A."/>
            <person name="Paasch A."/>
            <person name="Narechania A."/>
            <person name="Kim E."/>
        </authorList>
    </citation>
    <scope>NUCLEOTIDE SEQUENCE [LARGE SCALE GENOMIC DNA]</scope>
    <source>
        <strain evidence="1 2">PLY_AMNH</strain>
    </source>
</reference>